<keyword evidence="1" id="KW-0812">Transmembrane</keyword>
<comment type="caution">
    <text evidence="2">The sequence shown here is derived from an EMBL/GenBank/DDBJ whole genome shotgun (WGS) entry which is preliminary data.</text>
</comment>
<evidence type="ECO:0000313" key="5">
    <source>
        <dbReference type="Proteomes" id="UP000325313"/>
    </source>
</evidence>
<evidence type="ECO:0000256" key="1">
    <source>
        <dbReference type="SAM" id="Phobius"/>
    </source>
</evidence>
<protein>
    <submittedName>
        <fullName evidence="2">Uncharacterized protein</fullName>
    </submittedName>
</protein>
<dbReference type="AlphaFoldDB" id="A0A5B0MWG3"/>
<dbReference type="Proteomes" id="UP000325313">
    <property type="component" value="Unassembled WGS sequence"/>
</dbReference>
<accession>A0A5B0MWG3</accession>
<dbReference type="EMBL" id="VSWC01000131">
    <property type="protein sequence ID" value="KAA1081341.1"/>
    <property type="molecule type" value="Genomic_DNA"/>
</dbReference>
<evidence type="ECO:0000313" key="2">
    <source>
        <dbReference type="EMBL" id="KAA1081341.1"/>
    </source>
</evidence>
<keyword evidence="4" id="KW-1185">Reference proteome</keyword>
<name>A0A5B0MWG3_PUCGR</name>
<dbReference type="Proteomes" id="UP000324748">
    <property type="component" value="Unassembled WGS sequence"/>
</dbReference>
<dbReference type="EMBL" id="VDEP01000379">
    <property type="protein sequence ID" value="KAA1092020.1"/>
    <property type="molecule type" value="Genomic_DNA"/>
</dbReference>
<evidence type="ECO:0000313" key="4">
    <source>
        <dbReference type="Proteomes" id="UP000324748"/>
    </source>
</evidence>
<organism evidence="2 4">
    <name type="scientific">Puccinia graminis f. sp. tritici</name>
    <dbReference type="NCBI Taxonomy" id="56615"/>
    <lineage>
        <taxon>Eukaryota</taxon>
        <taxon>Fungi</taxon>
        <taxon>Dikarya</taxon>
        <taxon>Basidiomycota</taxon>
        <taxon>Pucciniomycotina</taxon>
        <taxon>Pucciniomycetes</taxon>
        <taxon>Pucciniales</taxon>
        <taxon>Pucciniaceae</taxon>
        <taxon>Puccinia</taxon>
    </lineage>
</organism>
<keyword evidence="1" id="KW-1133">Transmembrane helix</keyword>
<keyword evidence="1" id="KW-0472">Membrane</keyword>
<sequence length="179" mass="20600">MKIFSSLSSMITSEVYGFNLVDLSLMLMTILFITDAKVMKNREKHRKLASLYGDSREVEAMFEDVSDMLEFLSSRKEHPNGLLKNYFDAFKLSQTFKQELSIYKQVKFWQIINSHSKISKSDNTAQKPVGHVNPSGQASISQQIKKKIVILQKDRLKNLNIESSEWPPGKKIQHPIVSY</sequence>
<feature type="transmembrane region" description="Helical" evidence="1">
    <location>
        <begin position="15"/>
        <end position="34"/>
    </location>
</feature>
<proteinExistence type="predicted"/>
<evidence type="ECO:0000313" key="3">
    <source>
        <dbReference type="EMBL" id="KAA1092020.1"/>
    </source>
</evidence>
<reference evidence="4 5" key="1">
    <citation type="submission" date="2019-05" db="EMBL/GenBank/DDBJ databases">
        <title>Emergence of the Ug99 lineage of the wheat stem rust pathogen through somatic hybridization.</title>
        <authorList>
            <person name="Li F."/>
            <person name="Upadhyaya N.M."/>
            <person name="Sperschneider J."/>
            <person name="Matny O."/>
            <person name="Nguyen-Phuc H."/>
            <person name="Mago R."/>
            <person name="Raley C."/>
            <person name="Miller M.E."/>
            <person name="Silverstein K.A.T."/>
            <person name="Henningsen E."/>
            <person name="Hirsch C.D."/>
            <person name="Visser B."/>
            <person name="Pretorius Z.A."/>
            <person name="Steffenson B.J."/>
            <person name="Schwessinger B."/>
            <person name="Dodds P.N."/>
            <person name="Figueroa M."/>
        </authorList>
    </citation>
    <scope>NUCLEOTIDE SEQUENCE [LARGE SCALE GENOMIC DNA]</scope>
    <source>
        <strain evidence="2">21-0</strain>
        <strain evidence="3 5">Ug99</strain>
    </source>
</reference>
<gene>
    <name evidence="2" type="ORF">PGT21_034369</name>
    <name evidence="3" type="ORF">PGTUg99_015187</name>
</gene>